<dbReference type="InterPro" id="IPR025512">
    <property type="entry name" value="DUF4399"/>
</dbReference>
<dbReference type="EMBL" id="JAANAS010000061">
    <property type="protein sequence ID" value="NGZ90370.1"/>
    <property type="molecule type" value="Genomic_DNA"/>
</dbReference>
<keyword evidence="4" id="KW-1185">Reference proteome</keyword>
<proteinExistence type="predicted"/>
<evidence type="ECO:0000256" key="1">
    <source>
        <dbReference type="SAM" id="SignalP"/>
    </source>
</evidence>
<dbReference type="PROSITE" id="PS51257">
    <property type="entry name" value="PROKAR_LIPOPROTEIN"/>
    <property type="match status" value="1"/>
</dbReference>
<evidence type="ECO:0000313" key="3">
    <source>
        <dbReference type="EMBL" id="NGZ90370.1"/>
    </source>
</evidence>
<dbReference type="Pfam" id="PF14347">
    <property type="entry name" value="DUF4399"/>
    <property type="match status" value="1"/>
</dbReference>
<feature type="signal peptide" evidence="1">
    <location>
        <begin position="1"/>
        <end position="22"/>
    </location>
</feature>
<evidence type="ECO:0000313" key="4">
    <source>
        <dbReference type="Proteomes" id="UP000643701"/>
    </source>
</evidence>
<accession>A0A967AEQ3</accession>
<dbReference type="Proteomes" id="UP000643701">
    <property type="component" value="Unassembled WGS sequence"/>
</dbReference>
<reference evidence="3" key="1">
    <citation type="submission" date="2020-03" db="EMBL/GenBank/DDBJ databases">
        <title>Psychroflexus Maritimus sp. nov., isolate from marine sediment.</title>
        <authorList>
            <person name="Zhong Y.-L."/>
        </authorList>
    </citation>
    <scope>NUCLEOTIDE SEQUENCE</scope>
    <source>
        <strain evidence="3">C1</strain>
    </source>
</reference>
<feature type="chain" id="PRO_5036822198" evidence="1">
    <location>
        <begin position="23"/>
        <end position="165"/>
    </location>
</feature>
<sequence>MKIKFALAFLLLSLAFISCDDAKKKDNENETVDVNQTETETNRQEEIDYLAFPDDARVFFKNLEDGQEVTSPVKVEMGVEGIALDPAGDLIENSGHHHIIINGEYFELGETIPMDETNLHYGGAQTEAELDLEPGKYTLTMQYANGYHQSYGKRLSAQINISVVE</sequence>
<gene>
    <name evidence="3" type="ORF">G7034_08890</name>
</gene>
<organism evidence="3 4">
    <name type="scientific">Psychroflexus maritimus</name>
    <dbReference type="NCBI Taxonomy" id="2714865"/>
    <lineage>
        <taxon>Bacteria</taxon>
        <taxon>Pseudomonadati</taxon>
        <taxon>Bacteroidota</taxon>
        <taxon>Flavobacteriia</taxon>
        <taxon>Flavobacteriales</taxon>
        <taxon>Flavobacteriaceae</taxon>
        <taxon>Psychroflexus</taxon>
    </lineage>
</organism>
<dbReference type="RefSeq" id="WP_166400615.1">
    <property type="nucleotide sequence ID" value="NZ_JAANAS010000061.1"/>
</dbReference>
<evidence type="ECO:0000259" key="2">
    <source>
        <dbReference type="Pfam" id="PF14347"/>
    </source>
</evidence>
<dbReference type="AlphaFoldDB" id="A0A967AEQ3"/>
<comment type="caution">
    <text evidence="3">The sequence shown here is derived from an EMBL/GenBank/DDBJ whole genome shotgun (WGS) entry which is preliminary data.</text>
</comment>
<protein>
    <submittedName>
        <fullName evidence="3">DUF4399 domain-containing protein</fullName>
    </submittedName>
</protein>
<keyword evidence="1" id="KW-0732">Signal</keyword>
<name>A0A967AEQ3_9FLAO</name>
<feature type="domain" description="DUF4399" evidence="2">
    <location>
        <begin position="75"/>
        <end position="163"/>
    </location>
</feature>